<accession>A0A8S3F1G1</accession>
<protein>
    <submittedName>
        <fullName evidence="1">Uncharacterized protein</fullName>
    </submittedName>
</protein>
<dbReference type="Proteomes" id="UP000681967">
    <property type="component" value="Unassembled WGS sequence"/>
</dbReference>
<feature type="non-terminal residue" evidence="1">
    <location>
        <position position="1"/>
    </location>
</feature>
<comment type="caution">
    <text evidence="1">The sequence shown here is derived from an EMBL/GenBank/DDBJ whole genome shotgun (WGS) entry which is preliminary data.</text>
</comment>
<evidence type="ECO:0000313" key="1">
    <source>
        <dbReference type="EMBL" id="CAF5093525.1"/>
    </source>
</evidence>
<gene>
    <name evidence="1" type="ORF">BYL167_LOCUS63461</name>
</gene>
<dbReference type="EMBL" id="CAJOBH010236671">
    <property type="protein sequence ID" value="CAF5093525.1"/>
    <property type="molecule type" value="Genomic_DNA"/>
</dbReference>
<dbReference type="AlphaFoldDB" id="A0A8S3F1G1"/>
<evidence type="ECO:0000313" key="2">
    <source>
        <dbReference type="Proteomes" id="UP000681967"/>
    </source>
</evidence>
<name>A0A8S3F1G1_9BILA</name>
<organism evidence="1 2">
    <name type="scientific">Rotaria magnacalcarata</name>
    <dbReference type="NCBI Taxonomy" id="392030"/>
    <lineage>
        <taxon>Eukaryota</taxon>
        <taxon>Metazoa</taxon>
        <taxon>Spiralia</taxon>
        <taxon>Gnathifera</taxon>
        <taxon>Rotifera</taxon>
        <taxon>Eurotatoria</taxon>
        <taxon>Bdelloidea</taxon>
        <taxon>Philodinida</taxon>
        <taxon>Philodinidae</taxon>
        <taxon>Rotaria</taxon>
    </lineage>
</organism>
<reference evidence="1" key="1">
    <citation type="submission" date="2021-02" db="EMBL/GenBank/DDBJ databases">
        <authorList>
            <person name="Nowell W R."/>
        </authorList>
    </citation>
    <scope>NUCLEOTIDE SEQUENCE</scope>
</reference>
<proteinExistence type="predicted"/>
<sequence length="81" mass="9665">VFLERILDHNQAVLSLLGSLPEQFRNRPPKYIRSLLYDYRFTYKCEQDTKVLVEKTPHVHIGKTWYRNLVGIYAKANKNEK</sequence>